<evidence type="ECO:0000256" key="2">
    <source>
        <dbReference type="ARBA" id="ARBA00023125"/>
    </source>
</evidence>
<dbReference type="EMBL" id="CM026424">
    <property type="protein sequence ID" value="KAG0578704.1"/>
    <property type="molecule type" value="Genomic_DNA"/>
</dbReference>
<dbReference type="Proteomes" id="UP000822688">
    <property type="component" value="Chromosome 4"/>
</dbReference>
<name>A0A8T0I5H4_CERPU</name>
<dbReference type="PROSITE" id="PS50863">
    <property type="entry name" value="B3"/>
    <property type="match status" value="1"/>
</dbReference>
<protein>
    <recommendedName>
        <fullName evidence="6">TF-B3 domain-containing protein</fullName>
    </recommendedName>
</protein>
<evidence type="ECO:0000256" key="4">
    <source>
        <dbReference type="ARBA" id="ARBA00023242"/>
    </source>
</evidence>
<keyword evidence="4" id="KW-0539">Nucleus</keyword>
<feature type="region of interest" description="Disordered" evidence="5">
    <location>
        <begin position="166"/>
        <end position="206"/>
    </location>
</feature>
<evidence type="ECO:0000256" key="1">
    <source>
        <dbReference type="ARBA" id="ARBA00023015"/>
    </source>
</evidence>
<evidence type="ECO:0000313" key="8">
    <source>
        <dbReference type="Proteomes" id="UP000822688"/>
    </source>
</evidence>
<dbReference type="InterPro" id="IPR015300">
    <property type="entry name" value="DNA-bd_pseudobarrel_sf"/>
</dbReference>
<dbReference type="GO" id="GO:0003677">
    <property type="term" value="F:DNA binding"/>
    <property type="evidence" value="ECO:0007669"/>
    <property type="project" value="UniProtKB-KW"/>
</dbReference>
<keyword evidence="8" id="KW-1185">Reference proteome</keyword>
<keyword evidence="1" id="KW-0805">Transcription regulation</keyword>
<dbReference type="AlphaFoldDB" id="A0A8T0I5H4"/>
<dbReference type="SUPFAM" id="SSF101936">
    <property type="entry name" value="DNA-binding pseudobarrel domain"/>
    <property type="match status" value="1"/>
</dbReference>
<evidence type="ECO:0000256" key="3">
    <source>
        <dbReference type="ARBA" id="ARBA00023163"/>
    </source>
</evidence>
<comment type="caution">
    <text evidence="7">The sequence shown here is derived from an EMBL/GenBank/DDBJ whole genome shotgun (WGS) entry which is preliminary data.</text>
</comment>
<accession>A0A8T0I5H4</accession>
<feature type="domain" description="TF-B3" evidence="6">
    <location>
        <begin position="77"/>
        <end position="162"/>
    </location>
</feature>
<keyword evidence="2" id="KW-0238">DNA-binding</keyword>
<proteinExistence type="predicted"/>
<dbReference type="InterPro" id="IPR003340">
    <property type="entry name" value="B3_DNA-bd"/>
</dbReference>
<reference evidence="7" key="1">
    <citation type="submission" date="2020-06" db="EMBL/GenBank/DDBJ databases">
        <title>WGS assembly of Ceratodon purpureus strain R40.</title>
        <authorList>
            <person name="Carey S.B."/>
            <person name="Jenkins J."/>
            <person name="Shu S."/>
            <person name="Lovell J.T."/>
            <person name="Sreedasyam A."/>
            <person name="Maumus F."/>
            <person name="Tiley G.P."/>
            <person name="Fernandez-Pozo N."/>
            <person name="Barry K."/>
            <person name="Chen C."/>
            <person name="Wang M."/>
            <person name="Lipzen A."/>
            <person name="Daum C."/>
            <person name="Saski C.A."/>
            <person name="Payton A.C."/>
            <person name="Mcbreen J.C."/>
            <person name="Conrad R.E."/>
            <person name="Kollar L.M."/>
            <person name="Olsson S."/>
            <person name="Huttunen S."/>
            <person name="Landis J.B."/>
            <person name="Wickett N.J."/>
            <person name="Johnson M.G."/>
            <person name="Rensing S.A."/>
            <person name="Grimwood J."/>
            <person name="Schmutz J."/>
            <person name="Mcdaniel S.F."/>
        </authorList>
    </citation>
    <scope>NUCLEOTIDE SEQUENCE</scope>
    <source>
        <strain evidence="7">R40</strain>
    </source>
</reference>
<organism evidence="7 8">
    <name type="scientific">Ceratodon purpureus</name>
    <name type="common">Fire moss</name>
    <name type="synonym">Dicranum purpureum</name>
    <dbReference type="NCBI Taxonomy" id="3225"/>
    <lineage>
        <taxon>Eukaryota</taxon>
        <taxon>Viridiplantae</taxon>
        <taxon>Streptophyta</taxon>
        <taxon>Embryophyta</taxon>
        <taxon>Bryophyta</taxon>
        <taxon>Bryophytina</taxon>
        <taxon>Bryopsida</taxon>
        <taxon>Dicranidae</taxon>
        <taxon>Pseudoditrichales</taxon>
        <taxon>Ditrichaceae</taxon>
        <taxon>Ceratodon</taxon>
    </lineage>
</organism>
<sequence length="227" mass="25307">MRQRIDQRSGSCSASEMVPGQGDASARRRSCGKATWISGDMIRVLADLQDSGMIYFQGSLARSEGHNDHKFGTDVELALPPAFLREHGDKFEDYVVFWTRSSTKPWVVQVSIFEEPDGAVDVKFADGWDEFAADNRLKPGDSLIFVLNVPQPEFMVYIFQGTGMSSRASARNTDNRTRLSKQTWRSLSDGHRKDRQKNGRKTGGLLIGKKAVQECLQSADSAAKPWS</sequence>
<gene>
    <name evidence="7" type="ORF">KC19_4G043900</name>
</gene>
<evidence type="ECO:0000256" key="5">
    <source>
        <dbReference type="SAM" id="MobiDB-lite"/>
    </source>
</evidence>
<evidence type="ECO:0000313" key="7">
    <source>
        <dbReference type="EMBL" id="KAG0578704.1"/>
    </source>
</evidence>
<dbReference type="Pfam" id="PF02362">
    <property type="entry name" value="B3"/>
    <property type="match status" value="1"/>
</dbReference>
<keyword evidence="3" id="KW-0804">Transcription</keyword>
<dbReference type="CDD" id="cd10017">
    <property type="entry name" value="B3_DNA"/>
    <property type="match status" value="1"/>
</dbReference>
<feature type="region of interest" description="Disordered" evidence="5">
    <location>
        <begin position="1"/>
        <end position="26"/>
    </location>
</feature>
<dbReference type="Gene3D" id="2.40.330.10">
    <property type="entry name" value="DNA-binding pseudobarrel domain"/>
    <property type="match status" value="1"/>
</dbReference>
<dbReference type="SMART" id="SM01019">
    <property type="entry name" value="B3"/>
    <property type="match status" value="1"/>
</dbReference>
<evidence type="ECO:0000259" key="6">
    <source>
        <dbReference type="PROSITE" id="PS50863"/>
    </source>
</evidence>